<dbReference type="Proteomes" id="UP001152888">
    <property type="component" value="Unassembled WGS sequence"/>
</dbReference>
<dbReference type="InterPro" id="IPR050863">
    <property type="entry name" value="CenT-Element_Derived"/>
</dbReference>
<gene>
    <name evidence="6" type="ORF">ACAOBT_LOCUS587</name>
</gene>
<organism evidence="6 7">
    <name type="scientific">Acanthoscelides obtectus</name>
    <name type="common">Bean weevil</name>
    <name type="synonym">Bruchus obtectus</name>
    <dbReference type="NCBI Taxonomy" id="200917"/>
    <lineage>
        <taxon>Eukaryota</taxon>
        <taxon>Metazoa</taxon>
        <taxon>Ecdysozoa</taxon>
        <taxon>Arthropoda</taxon>
        <taxon>Hexapoda</taxon>
        <taxon>Insecta</taxon>
        <taxon>Pterygota</taxon>
        <taxon>Neoptera</taxon>
        <taxon>Endopterygota</taxon>
        <taxon>Coleoptera</taxon>
        <taxon>Polyphaga</taxon>
        <taxon>Cucujiformia</taxon>
        <taxon>Chrysomeloidea</taxon>
        <taxon>Chrysomelidae</taxon>
        <taxon>Bruchinae</taxon>
        <taxon>Bruchini</taxon>
        <taxon>Acanthoscelides</taxon>
    </lineage>
</organism>
<protein>
    <recommendedName>
        <fullName evidence="5">HTH CENPB-type domain-containing protein</fullName>
    </recommendedName>
</protein>
<comment type="caution">
    <text evidence="6">The sequence shown here is derived from an EMBL/GenBank/DDBJ whole genome shotgun (WGS) entry which is preliminary data.</text>
</comment>
<dbReference type="PROSITE" id="PS51253">
    <property type="entry name" value="HTH_CENPB"/>
    <property type="match status" value="1"/>
</dbReference>
<dbReference type="Gene3D" id="1.10.10.60">
    <property type="entry name" value="Homeodomain-like"/>
    <property type="match status" value="2"/>
</dbReference>
<keyword evidence="2" id="KW-0238">DNA-binding</keyword>
<dbReference type="PANTHER" id="PTHR19303:SF16">
    <property type="entry name" value="JERKY PROTEIN HOMOLOG-LIKE"/>
    <property type="match status" value="1"/>
</dbReference>
<dbReference type="GO" id="GO:0003677">
    <property type="term" value="F:DNA binding"/>
    <property type="evidence" value="ECO:0007669"/>
    <property type="project" value="UniProtKB-KW"/>
</dbReference>
<evidence type="ECO:0000256" key="2">
    <source>
        <dbReference type="ARBA" id="ARBA00023125"/>
    </source>
</evidence>
<evidence type="ECO:0000256" key="4">
    <source>
        <dbReference type="SAM" id="MobiDB-lite"/>
    </source>
</evidence>
<proteinExistence type="predicted"/>
<keyword evidence="7" id="KW-1185">Reference proteome</keyword>
<accession>A0A9P0NQ74</accession>
<evidence type="ECO:0000256" key="1">
    <source>
        <dbReference type="ARBA" id="ARBA00004123"/>
    </source>
</evidence>
<feature type="domain" description="HTH CENPB-type" evidence="5">
    <location>
        <begin position="87"/>
        <end position="160"/>
    </location>
</feature>
<sequence length="175" mass="19599">MNDATRTQIKQNLSTGNSTTNAMDSTRKHISLSIRKRSEILDKLKRGDSGKKLAAMYGVGKSTISDIKKNRGKIGAFMKKCISGPGSRKTLRTAEHPEMEKKLYEWFLQQRDRHIPASYAILAEKSKYLKKNITGVQNLPEFGGFGSSEFSARQESSNHAFLTQSITTFILQDVP</sequence>
<evidence type="ECO:0000259" key="5">
    <source>
        <dbReference type="PROSITE" id="PS51253"/>
    </source>
</evidence>
<dbReference type="GO" id="GO:0005634">
    <property type="term" value="C:nucleus"/>
    <property type="evidence" value="ECO:0007669"/>
    <property type="project" value="UniProtKB-SubCell"/>
</dbReference>
<dbReference type="InterPro" id="IPR007889">
    <property type="entry name" value="HTH_Psq"/>
</dbReference>
<evidence type="ECO:0000256" key="3">
    <source>
        <dbReference type="ARBA" id="ARBA00023242"/>
    </source>
</evidence>
<dbReference type="Pfam" id="PF04218">
    <property type="entry name" value="CENP-B_N"/>
    <property type="match status" value="1"/>
</dbReference>
<evidence type="ECO:0000313" key="6">
    <source>
        <dbReference type="EMBL" id="CAH1954517.1"/>
    </source>
</evidence>
<reference evidence="6" key="1">
    <citation type="submission" date="2022-03" db="EMBL/GenBank/DDBJ databases">
        <authorList>
            <person name="Sayadi A."/>
        </authorList>
    </citation>
    <scope>NUCLEOTIDE SEQUENCE</scope>
</reference>
<dbReference type="OrthoDB" id="5919228at2759"/>
<dbReference type="InterPro" id="IPR009057">
    <property type="entry name" value="Homeodomain-like_sf"/>
</dbReference>
<comment type="subcellular location">
    <subcellularLocation>
        <location evidence="1">Nucleus</location>
    </subcellularLocation>
</comment>
<dbReference type="InterPro" id="IPR006600">
    <property type="entry name" value="HTH_CenpB_DNA-bd_dom"/>
</dbReference>
<feature type="region of interest" description="Disordered" evidence="4">
    <location>
        <begin position="1"/>
        <end position="24"/>
    </location>
</feature>
<keyword evidence="3" id="KW-0539">Nucleus</keyword>
<dbReference type="EMBL" id="CAKOFQ010006655">
    <property type="protein sequence ID" value="CAH1954517.1"/>
    <property type="molecule type" value="Genomic_DNA"/>
</dbReference>
<evidence type="ECO:0000313" key="7">
    <source>
        <dbReference type="Proteomes" id="UP001152888"/>
    </source>
</evidence>
<dbReference type="AlphaFoldDB" id="A0A9P0NQ74"/>
<dbReference type="SUPFAM" id="SSF46689">
    <property type="entry name" value="Homeodomain-like"/>
    <property type="match status" value="2"/>
</dbReference>
<name>A0A9P0NQ74_ACAOB</name>
<dbReference type="PANTHER" id="PTHR19303">
    <property type="entry name" value="TRANSPOSON"/>
    <property type="match status" value="1"/>
</dbReference>